<dbReference type="AlphaFoldDB" id="A0A4Q1CA19"/>
<gene>
    <name evidence="2" type="ORF">ESB00_07360</name>
</gene>
<dbReference type="EMBL" id="SDHX01000001">
    <property type="protein sequence ID" value="RXK55692.1"/>
    <property type="molecule type" value="Genomic_DNA"/>
</dbReference>
<dbReference type="Pfam" id="PF01370">
    <property type="entry name" value="Epimerase"/>
    <property type="match status" value="1"/>
</dbReference>
<dbReference type="InterPro" id="IPR001509">
    <property type="entry name" value="Epimerase_deHydtase"/>
</dbReference>
<dbReference type="PANTHER" id="PTHR43245:SF10">
    <property type="entry name" value="SUGAR DEHYDRATASE_EPIMERASE YFNG-RELATED"/>
    <property type="match status" value="1"/>
</dbReference>
<dbReference type="OrthoDB" id="9811743at2"/>
<dbReference type="InterPro" id="IPR036291">
    <property type="entry name" value="NAD(P)-bd_dom_sf"/>
</dbReference>
<dbReference type="Proteomes" id="UP000290218">
    <property type="component" value="Unassembled WGS sequence"/>
</dbReference>
<evidence type="ECO:0000313" key="2">
    <source>
        <dbReference type="EMBL" id="RXK55692.1"/>
    </source>
</evidence>
<evidence type="ECO:0000313" key="3">
    <source>
        <dbReference type="Proteomes" id="UP000290218"/>
    </source>
</evidence>
<reference evidence="2 3" key="1">
    <citation type="submission" date="2019-01" db="EMBL/GenBank/DDBJ databases">
        <title>Lacunisphaera sp. strain TWA-58.</title>
        <authorList>
            <person name="Chen W.-M."/>
        </authorList>
    </citation>
    <scope>NUCLEOTIDE SEQUENCE [LARGE SCALE GENOMIC DNA]</scope>
    <source>
        <strain evidence="2 3">TWA-58</strain>
    </source>
</reference>
<dbReference type="Gene3D" id="3.40.50.720">
    <property type="entry name" value="NAD(P)-binding Rossmann-like Domain"/>
    <property type="match status" value="1"/>
</dbReference>
<feature type="domain" description="NAD-dependent epimerase/dehydratase" evidence="1">
    <location>
        <begin position="32"/>
        <end position="277"/>
    </location>
</feature>
<keyword evidence="3" id="KW-1185">Reference proteome</keyword>
<comment type="caution">
    <text evidence="2">The sequence shown here is derived from an EMBL/GenBank/DDBJ whole genome shotgun (WGS) entry which is preliminary data.</text>
</comment>
<organism evidence="2 3">
    <name type="scientific">Oleiharenicola lentus</name>
    <dbReference type="NCBI Taxonomy" id="2508720"/>
    <lineage>
        <taxon>Bacteria</taxon>
        <taxon>Pseudomonadati</taxon>
        <taxon>Verrucomicrobiota</taxon>
        <taxon>Opitutia</taxon>
        <taxon>Opitutales</taxon>
        <taxon>Opitutaceae</taxon>
        <taxon>Oleiharenicola</taxon>
    </lineage>
</organism>
<accession>A0A4Q1CA19</accession>
<dbReference type="InterPro" id="IPR050177">
    <property type="entry name" value="Lipid_A_modif_metabolic_enz"/>
</dbReference>
<proteinExistence type="predicted"/>
<dbReference type="PANTHER" id="PTHR43245">
    <property type="entry name" value="BIFUNCTIONAL POLYMYXIN RESISTANCE PROTEIN ARNA"/>
    <property type="match status" value="1"/>
</dbReference>
<sequence>MKAALDLVRADAEAVLQGRTNRLEPLRGQHLFISGGTGFLGAWLLELAAVLNQRHGFGLKVTVFSRNAREFARRWPHLGSLDWAHFQEGDIRYLAELPRDTRYIIHAAALTDRRLFASQPGAVAETNGLGTLRILRAANLLEDLQKFVLLSSGLVYGRQPWEMSAIAEDFSGPLRCDEVTSVYAESKRYAETVAQCAISESKLPVVTLRPFAFVGPYQSLQLPWAVTDFIRDSLNGGPIRIMGDGATVRSIMYGSDFAYGVLAALAAGRPRETYNLGSAEAIDLISLARLITRHFTPAPEIRTGVGQAGHDRNRLVPVIDKAARDLGLSVSVPLATAIERTIAWNRLLQSS</sequence>
<dbReference type="RefSeq" id="WP_129047057.1">
    <property type="nucleotide sequence ID" value="NZ_SDHX01000001.1"/>
</dbReference>
<name>A0A4Q1CA19_9BACT</name>
<dbReference type="CDD" id="cd08946">
    <property type="entry name" value="SDR_e"/>
    <property type="match status" value="1"/>
</dbReference>
<evidence type="ECO:0000259" key="1">
    <source>
        <dbReference type="Pfam" id="PF01370"/>
    </source>
</evidence>
<dbReference type="SUPFAM" id="SSF51735">
    <property type="entry name" value="NAD(P)-binding Rossmann-fold domains"/>
    <property type="match status" value="1"/>
</dbReference>
<protein>
    <submittedName>
        <fullName evidence="2">SDR family oxidoreductase</fullName>
    </submittedName>
</protein>